<dbReference type="AlphaFoldDB" id="A0A8D8Y8I4"/>
<dbReference type="GO" id="GO:0005634">
    <property type="term" value="C:nucleus"/>
    <property type="evidence" value="ECO:0007669"/>
    <property type="project" value="UniProtKB-SubCell"/>
</dbReference>
<dbReference type="PANTHER" id="PTHR13453">
    <property type="entry name" value="KAT8 REGULATORY NSL COMPLEX SUBUNIT 2"/>
    <property type="match status" value="1"/>
</dbReference>
<feature type="domain" description="KANL2-like probable zinc-finger" evidence="15">
    <location>
        <begin position="217"/>
        <end position="272"/>
    </location>
</feature>
<keyword evidence="5" id="KW-0597">Phosphoprotein</keyword>
<evidence type="ECO:0000256" key="9">
    <source>
        <dbReference type="ARBA" id="ARBA00023242"/>
    </source>
</evidence>
<accession>A0A8D8Y8I4</accession>
<feature type="compositionally biased region" description="Basic and acidic residues" evidence="14">
    <location>
        <begin position="307"/>
        <end position="317"/>
    </location>
</feature>
<keyword evidence="9" id="KW-0539">Nucleus</keyword>
<keyword evidence="7" id="KW-0156">Chromatin regulator</keyword>
<dbReference type="InterPro" id="IPR026316">
    <property type="entry name" value="NSL2"/>
</dbReference>
<evidence type="ECO:0000313" key="16">
    <source>
        <dbReference type="EMBL" id="CAG6724622.1"/>
    </source>
</evidence>
<dbReference type="PANTHER" id="PTHR13453:SF1">
    <property type="entry name" value="KAT8 REGULATORY NSL COMPLEX SUBUNIT 2"/>
    <property type="match status" value="1"/>
</dbReference>
<reference evidence="16" key="1">
    <citation type="submission" date="2021-05" db="EMBL/GenBank/DDBJ databases">
        <authorList>
            <person name="Alioto T."/>
            <person name="Alioto T."/>
            <person name="Gomez Garrido J."/>
        </authorList>
    </citation>
    <scope>NUCLEOTIDE SEQUENCE</scope>
</reference>
<dbReference type="EMBL" id="HBUF01368006">
    <property type="protein sequence ID" value="CAG6724622.1"/>
    <property type="molecule type" value="Transcribed_RNA"/>
</dbReference>
<evidence type="ECO:0000256" key="12">
    <source>
        <dbReference type="ARBA" id="ARBA00093359"/>
    </source>
</evidence>
<comment type="subunit">
    <text evidence="13">Component of the NSL complex at least composed of KAT8/MOF, KANSL1, KANSL2, KANSL3, MCRS1, PHF20, OGT1/OGT, WDR5 and HCFC1.</text>
</comment>
<dbReference type="GO" id="GO:0044545">
    <property type="term" value="C:NSL complex"/>
    <property type="evidence" value="ECO:0007669"/>
    <property type="project" value="TreeGrafter"/>
</dbReference>
<evidence type="ECO:0000256" key="3">
    <source>
        <dbReference type="ARBA" id="ARBA00015508"/>
    </source>
</evidence>
<feature type="region of interest" description="Disordered" evidence="14">
    <location>
        <begin position="295"/>
        <end position="317"/>
    </location>
</feature>
<name>A0A8D8Y8I4_9HEMI</name>
<keyword evidence="8" id="KW-0496">Mitochondrion</keyword>
<keyword evidence="6" id="KW-0832">Ubl conjugation</keyword>
<sequence>MSTQKLIPPPPSSDLLIHSLKHHAPDNSDPNVYALCKNPFEEINASEELSKGQKVLDYDSEPDSEAEDALYETQWGDADQEFAEPQTIDHEMEYSDIVDRAGAYTGEEILKISIEKATKLHSLYCSQLNQLRHIYIDKKRQYLQDLKKEKELYCSIHNQKKTSVEEMRRYKLLKASISYGRKHRLDAILAKREHEKRLGGKQPSKSKMYKCYFQDDGVRCFAICIPLTKFCARHILMDKRQVLFRACGAPFNNTTCTNPVLVTVKDKYCTFHRTYRSVLEREQREMIETIKNEVQTEDEENNNSHETIIDTRIKARD</sequence>
<evidence type="ECO:0000256" key="5">
    <source>
        <dbReference type="ARBA" id="ARBA00022553"/>
    </source>
</evidence>
<evidence type="ECO:0000256" key="2">
    <source>
        <dbReference type="ARBA" id="ARBA00004173"/>
    </source>
</evidence>
<organism evidence="16">
    <name type="scientific">Cacopsylla melanoneura</name>
    <dbReference type="NCBI Taxonomy" id="428564"/>
    <lineage>
        <taxon>Eukaryota</taxon>
        <taxon>Metazoa</taxon>
        <taxon>Ecdysozoa</taxon>
        <taxon>Arthropoda</taxon>
        <taxon>Hexapoda</taxon>
        <taxon>Insecta</taxon>
        <taxon>Pterygota</taxon>
        <taxon>Neoptera</taxon>
        <taxon>Paraneoptera</taxon>
        <taxon>Hemiptera</taxon>
        <taxon>Sternorrhyncha</taxon>
        <taxon>Psylloidea</taxon>
        <taxon>Psyllidae</taxon>
        <taxon>Psyllinae</taxon>
        <taxon>Cacopsylla</taxon>
    </lineage>
</organism>
<evidence type="ECO:0000256" key="7">
    <source>
        <dbReference type="ARBA" id="ARBA00022853"/>
    </source>
</evidence>
<dbReference type="EMBL" id="HBUF01368007">
    <property type="protein sequence ID" value="CAG6724623.1"/>
    <property type="molecule type" value="Transcribed_RNA"/>
</dbReference>
<evidence type="ECO:0000256" key="11">
    <source>
        <dbReference type="ARBA" id="ARBA00033378"/>
    </source>
</evidence>
<evidence type="ECO:0000256" key="4">
    <source>
        <dbReference type="ARBA" id="ARBA00022499"/>
    </source>
</evidence>
<evidence type="ECO:0000256" key="8">
    <source>
        <dbReference type="ARBA" id="ARBA00023128"/>
    </source>
</evidence>
<comment type="function">
    <text evidence="12">Non-catalytic component of the NSL histone acetyltransferase complex, a multiprotein complex that mediates histone H4 acetylation at 'Lys-5'- and 'Lys-8' (H4K5ac and H4K8ac) at transcription start sites and promotes transcription initiation. Required for NSL complex stability and for transcription of intraciliary transport genes in both ciliated and non-ciliated cells by regulating histone H4 acetylation at 'Lys-5'- and 'Lys-12' (H4K5ac and H4K12ac). This is necessary for cilium assembly in ciliated cells and for organization of the microtubule cytoskeleton in non-ciliated cells. Required within the NSL complex to maintain nuclear architecture stability by promoting KAT8-mediated acetylation of lamin LMNA.</text>
</comment>
<evidence type="ECO:0000256" key="1">
    <source>
        <dbReference type="ARBA" id="ARBA00004123"/>
    </source>
</evidence>
<evidence type="ECO:0000256" key="10">
    <source>
        <dbReference type="ARBA" id="ARBA00032947"/>
    </source>
</evidence>
<proteinExistence type="predicted"/>
<protein>
    <recommendedName>
        <fullName evidence="3">KAT8 regulatory NSL complex subunit 2</fullName>
    </recommendedName>
    <alternativeName>
        <fullName evidence="11">NSL complex protein NSL2</fullName>
    </alternativeName>
    <alternativeName>
        <fullName evidence="10">Non-specific lethal 2 homolog</fullName>
    </alternativeName>
</protein>
<evidence type="ECO:0000259" key="15">
    <source>
        <dbReference type="Pfam" id="PF13891"/>
    </source>
</evidence>
<dbReference type="InterPro" id="IPR025927">
    <property type="entry name" value="Znf_KANL2-like"/>
</dbReference>
<keyword evidence="4" id="KW-1017">Isopeptide bond</keyword>
<evidence type="ECO:0000256" key="13">
    <source>
        <dbReference type="ARBA" id="ARBA00093543"/>
    </source>
</evidence>
<dbReference type="Pfam" id="PF13891">
    <property type="entry name" value="zf-C3HC3H_KANSL2"/>
    <property type="match status" value="1"/>
</dbReference>
<comment type="subcellular location">
    <subcellularLocation>
        <location evidence="2">Mitochondrion</location>
    </subcellularLocation>
    <subcellularLocation>
        <location evidence="1">Nucleus</location>
    </subcellularLocation>
</comment>
<dbReference type="GO" id="GO:0006325">
    <property type="term" value="P:chromatin organization"/>
    <property type="evidence" value="ECO:0007669"/>
    <property type="project" value="UniProtKB-KW"/>
</dbReference>
<evidence type="ECO:0000256" key="6">
    <source>
        <dbReference type="ARBA" id="ARBA00022843"/>
    </source>
</evidence>
<evidence type="ECO:0000256" key="14">
    <source>
        <dbReference type="SAM" id="MobiDB-lite"/>
    </source>
</evidence>
<feature type="region of interest" description="Disordered" evidence="14">
    <location>
        <begin position="1"/>
        <end position="29"/>
    </location>
</feature>
<dbReference type="GO" id="GO:0005739">
    <property type="term" value="C:mitochondrion"/>
    <property type="evidence" value="ECO:0007669"/>
    <property type="project" value="UniProtKB-SubCell"/>
</dbReference>
<dbReference type="EMBL" id="HBUF01368005">
    <property type="protein sequence ID" value="CAG6724621.1"/>
    <property type="molecule type" value="Transcribed_RNA"/>
</dbReference>